<dbReference type="AlphaFoldDB" id="A0A0L6UG45"/>
<reference evidence="2 3" key="1">
    <citation type="submission" date="2015-08" db="EMBL/GenBank/DDBJ databases">
        <title>Next Generation Sequencing and Analysis of the Genome of Puccinia sorghi L Schw, the Causal Agent of Maize Common Rust.</title>
        <authorList>
            <person name="Rochi L."/>
            <person name="Burguener G."/>
            <person name="Darino M."/>
            <person name="Turjanski A."/>
            <person name="Kreff E."/>
            <person name="Dieguez M.J."/>
            <person name="Sacco F."/>
        </authorList>
    </citation>
    <scope>NUCLEOTIDE SEQUENCE [LARGE SCALE GENOMIC DNA]</scope>
    <source>
        <strain evidence="2 3">RO10H11247</strain>
    </source>
</reference>
<organism evidence="2 3">
    <name type="scientific">Puccinia sorghi</name>
    <dbReference type="NCBI Taxonomy" id="27349"/>
    <lineage>
        <taxon>Eukaryota</taxon>
        <taxon>Fungi</taxon>
        <taxon>Dikarya</taxon>
        <taxon>Basidiomycota</taxon>
        <taxon>Pucciniomycotina</taxon>
        <taxon>Pucciniomycetes</taxon>
        <taxon>Pucciniales</taxon>
        <taxon>Pucciniaceae</taxon>
        <taxon>Puccinia</taxon>
    </lineage>
</organism>
<evidence type="ECO:0000313" key="3">
    <source>
        <dbReference type="Proteomes" id="UP000037035"/>
    </source>
</evidence>
<comment type="caution">
    <text evidence="2">The sequence shown here is derived from an EMBL/GenBank/DDBJ whole genome shotgun (WGS) entry which is preliminary data.</text>
</comment>
<dbReference type="EMBL" id="LAVV01011649">
    <property type="protein sequence ID" value="KNZ47519.1"/>
    <property type="molecule type" value="Genomic_DNA"/>
</dbReference>
<feature type="region of interest" description="Disordered" evidence="1">
    <location>
        <begin position="52"/>
        <end position="73"/>
    </location>
</feature>
<dbReference type="VEuPathDB" id="FungiDB:VP01_6337g1"/>
<sequence length="73" mass="7961">MWFFTSLAIPQAVKIANTCNCKVVFFAVSNHLSSNRFKLVCNTSGANGLASGSDHWKLGNSNHSKGQVPHKQK</sequence>
<dbReference type="OrthoDB" id="2500693at2759"/>
<dbReference type="Proteomes" id="UP000037035">
    <property type="component" value="Unassembled WGS sequence"/>
</dbReference>
<evidence type="ECO:0000256" key="1">
    <source>
        <dbReference type="SAM" id="MobiDB-lite"/>
    </source>
</evidence>
<protein>
    <submittedName>
        <fullName evidence="2">Putative signal peptide protein</fullName>
    </submittedName>
</protein>
<evidence type="ECO:0000313" key="2">
    <source>
        <dbReference type="EMBL" id="KNZ47519.1"/>
    </source>
</evidence>
<name>A0A0L6UG45_9BASI</name>
<accession>A0A0L6UG45</accession>
<gene>
    <name evidence="2" type="ORF">VP01_6337g1</name>
</gene>
<proteinExistence type="predicted"/>
<keyword evidence="3" id="KW-1185">Reference proteome</keyword>